<dbReference type="HOGENOM" id="CLU_009116_3_2_7"/>
<dbReference type="PROSITE" id="PS00324">
    <property type="entry name" value="ASPARTOKINASE"/>
    <property type="match status" value="1"/>
</dbReference>
<keyword evidence="10" id="KW-0457">Lysine biosynthesis</keyword>
<dbReference type="GO" id="GO:0009090">
    <property type="term" value="P:homoserine biosynthetic process"/>
    <property type="evidence" value="ECO:0007669"/>
    <property type="project" value="TreeGrafter"/>
</dbReference>
<evidence type="ECO:0000256" key="7">
    <source>
        <dbReference type="ARBA" id="ARBA00022741"/>
    </source>
</evidence>
<sequence length="397" mass="42354">MQQPIVVQKYGGSSVADVDKIKRVADRVVATRKQGNQVVVVVSAMGKTTDQLLSRAHEISPSPSRRELDMLLTCGERMSMALLSMAIHELGEEAVSLTGSQCGIITNDRHSGARIIEVRPIRVQDELERGRIVVVAGFQGVSYRREVTTLGRGGSDTTAVALAAALSAEYCEICSDVEGVYTTDPRVVSGAQMLDAISCDQMLELAAHGAKVLHPGCVEIARRTGVALYARSTALMGGGTRIDLVGAGADVDAVGVSGQTRLVRVRAEGEACVDRVLAAAAEARVPALHLDTDMDSADLWFSLADVPDWSVIKQRFASELSLEVFEGVGAVSVIGDGIGSDPSKLERARRVAREAEIAIVAMSTSPLRVSLFCAEPEVDALVRALHHEYIEKPRQGL</sequence>
<dbReference type="InterPro" id="IPR001048">
    <property type="entry name" value="Asp/Glu/Uridylate_kinase"/>
</dbReference>
<feature type="binding site" evidence="12">
    <location>
        <begin position="9"/>
        <end position="12"/>
    </location>
    <ligand>
        <name>ATP</name>
        <dbReference type="ChEBI" id="CHEBI:30616"/>
    </ligand>
</feature>
<feature type="domain" description="Aspartate/glutamate/uridylate kinase" evidence="15">
    <location>
        <begin position="5"/>
        <end position="226"/>
    </location>
</feature>
<comment type="catalytic activity">
    <reaction evidence="11 13">
        <text>L-aspartate + ATP = 4-phospho-L-aspartate + ADP</text>
        <dbReference type="Rhea" id="RHEA:23776"/>
        <dbReference type="ChEBI" id="CHEBI:29991"/>
        <dbReference type="ChEBI" id="CHEBI:30616"/>
        <dbReference type="ChEBI" id="CHEBI:57535"/>
        <dbReference type="ChEBI" id="CHEBI:456216"/>
        <dbReference type="EC" id="2.7.2.4"/>
    </reaction>
</comment>
<dbReference type="EC" id="2.7.2.4" evidence="13"/>
<dbReference type="InterPro" id="IPR005260">
    <property type="entry name" value="Asp_kin_monofn"/>
</dbReference>
<dbReference type="Proteomes" id="UP000001880">
    <property type="component" value="Chromosome"/>
</dbReference>
<accession>D0LXY0</accession>
<organism evidence="16 17">
    <name type="scientific">Haliangium ochraceum (strain DSM 14365 / JCM 11303 / SMP-2)</name>
    <dbReference type="NCBI Taxonomy" id="502025"/>
    <lineage>
        <taxon>Bacteria</taxon>
        <taxon>Pseudomonadati</taxon>
        <taxon>Myxococcota</taxon>
        <taxon>Polyangia</taxon>
        <taxon>Haliangiales</taxon>
        <taxon>Kofleriaceae</taxon>
        <taxon>Haliangium</taxon>
    </lineage>
</organism>
<evidence type="ECO:0000256" key="6">
    <source>
        <dbReference type="ARBA" id="ARBA00022679"/>
    </source>
</evidence>
<protein>
    <recommendedName>
        <fullName evidence="13">Aspartokinase</fullName>
        <ecNumber evidence="13">2.7.2.4</ecNumber>
    </recommendedName>
</protein>
<dbReference type="InterPro" id="IPR018042">
    <property type="entry name" value="Aspartate_kinase_CS"/>
</dbReference>
<dbReference type="PIRSF" id="PIRSF000726">
    <property type="entry name" value="Asp_kin"/>
    <property type="match status" value="1"/>
</dbReference>
<dbReference type="eggNOG" id="COG0527">
    <property type="taxonomic scope" value="Bacteria"/>
</dbReference>
<dbReference type="UniPathway" id="UPA00051">
    <property type="reaction ID" value="UER00462"/>
</dbReference>
<dbReference type="UniPathway" id="UPA00050">
    <property type="reaction ID" value="UER00461"/>
</dbReference>
<evidence type="ECO:0000256" key="1">
    <source>
        <dbReference type="ARBA" id="ARBA00004766"/>
    </source>
</evidence>
<evidence type="ECO:0000313" key="16">
    <source>
        <dbReference type="EMBL" id="ACY14335.1"/>
    </source>
</evidence>
<dbReference type="NCBIfam" id="TIGR00657">
    <property type="entry name" value="asp_kinases"/>
    <property type="match status" value="1"/>
</dbReference>
<dbReference type="SUPFAM" id="SSF55021">
    <property type="entry name" value="ACT-like"/>
    <property type="match status" value="1"/>
</dbReference>
<keyword evidence="5 14" id="KW-0028">Amino-acid biosynthesis</keyword>
<dbReference type="InterPro" id="IPR036393">
    <property type="entry name" value="AceGlu_kinase-like_sf"/>
</dbReference>
<evidence type="ECO:0000256" key="11">
    <source>
        <dbReference type="ARBA" id="ARBA00047872"/>
    </source>
</evidence>
<dbReference type="Pfam" id="PF00696">
    <property type="entry name" value="AA_kinase"/>
    <property type="match status" value="1"/>
</dbReference>
<feature type="binding site" evidence="12">
    <location>
        <position position="186"/>
    </location>
    <ligand>
        <name>ATP</name>
        <dbReference type="ChEBI" id="CHEBI:30616"/>
    </ligand>
</feature>
<evidence type="ECO:0000256" key="9">
    <source>
        <dbReference type="ARBA" id="ARBA00022840"/>
    </source>
</evidence>
<evidence type="ECO:0000256" key="8">
    <source>
        <dbReference type="ARBA" id="ARBA00022777"/>
    </source>
</evidence>
<dbReference type="RefSeq" id="WP_012826943.1">
    <property type="nucleotide sequence ID" value="NC_013440.1"/>
</dbReference>
<dbReference type="Gene3D" id="3.30.2130.10">
    <property type="entry name" value="VC0802-like"/>
    <property type="match status" value="1"/>
</dbReference>
<evidence type="ECO:0000256" key="5">
    <source>
        <dbReference type="ARBA" id="ARBA00022605"/>
    </source>
</evidence>
<evidence type="ECO:0000256" key="2">
    <source>
        <dbReference type="ARBA" id="ARBA00004986"/>
    </source>
</evidence>
<keyword evidence="9 12" id="KW-0067">ATP-binding</keyword>
<dbReference type="KEGG" id="hoh:Hoch_1786"/>
<dbReference type="PANTHER" id="PTHR21499:SF3">
    <property type="entry name" value="ASPARTOKINASE"/>
    <property type="match status" value="1"/>
</dbReference>
<dbReference type="NCBIfam" id="NF005154">
    <property type="entry name" value="PRK06635.1-2"/>
    <property type="match status" value="1"/>
</dbReference>
<comment type="pathway">
    <text evidence="1 14">Amino-acid biosynthesis; L-lysine biosynthesis via DAP pathway; (S)-tetrahydrodipicolinate from L-aspartate: step 1/4.</text>
</comment>
<evidence type="ECO:0000259" key="15">
    <source>
        <dbReference type="Pfam" id="PF00696"/>
    </source>
</evidence>
<dbReference type="SUPFAM" id="SSF53633">
    <property type="entry name" value="Carbamate kinase-like"/>
    <property type="match status" value="1"/>
</dbReference>
<evidence type="ECO:0000256" key="14">
    <source>
        <dbReference type="RuleBase" id="RU004249"/>
    </source>
</evidence>
<dbReference type="GO" id="GO:0005524">
    <property type="term" value="F:ATP binding"/>
    <property type="evidence" value="ECO:0007669"/>
    <property type="project" value="UniProtKB-KW"/>
</dbReference>
<dbReference type="AlphaFoldDB" id="D0LXY0"/>
<dbReference type="GO" id="GO:0009088">
    <property type="term" value="P:threonine biosynthetic process"/>
    <property type="evidence" value="ECO:0007669"/>
    <property type="project" value="UniProtKB-UniPathway"/>
</dbReference>
<dbReference type="GO" id="GO:0009089">
    <property type="term" value="P:lysine biosynthetic process via diaminopimelate"/>
    <property type="evidence" value="ECO:0007669"/>
    <property type="project" value="UniProtKB-UniPathway"/>
</dbReference>
<feature type="binding site" evidence="12">
    <location>
        <position position="49"/>
    </location>
    <ligand>
        <name>substrate</name>
    </ligand>
</feature>
<feature type="binding site" evidence="12">
    <location>
        <position position="76"/>
    </location>
    <ligand>
        <name>substrate</name>
    </ligand>
</feature>
<evidence type="ECO:0000256" key="10">
    <source>
        <dbReference type="ARBA" id="ARBA00023154"/>
    </source>
</evidence>
<evidence type="ECO:0000256" key="12">
    <source>
        <dbReference type="PIRSR" id="PIRSR000726-1"/>
    </source>
</evidence>
<dbReference type="InterPro" id="IPR045865">
    <property type="entry name" value="ACT-like_dom_sf"/>
</dbReference>
<comment type="similarity">
    <text evidence="4 13">Belongs to the aspartokinase family.</text>
</comment>
<evidence type="ECO:0000256" key="13">
    <source>
        <dbReference type="RuleBase" id="RU003448"/>
    </source>
</evidence>
<dbReference type="GO" id="GO:0005829">
    <property type="term" value="C:cytosol"/>
    <property type="evidence" value="ECO:0007669"/>
    <property type="project" value="TreeGrafter"/>
</dbReference>
<dbReference type="CDD" id="cd04246">
    <property type="entry name" value="AAK_AK-DapG-like"/>
    <property type="match status" value="1"/>
</dbReference>
<dbReference type="UniPathway" id="UPA00034">
    <property type="reaction ID" value="UER00015"/>
</dbReference>
<dbReference type="InterPro" id="IPR001341">
    <property type="entry name" value="Asp_kinase"/>
</dbReference>
<dbReference type="PANTHER" id="PTHR21499">
    <property type="entry name" value="ASPARTATE KINASE"/>
    <property type="match status" value="1"/>
</dbReference>
<dbReference type="Gene3D" id="3.40.1160.10">
    <property type="entry name" value="Acetylglutamate kinase-like"/>
    <property type="match status" value="1"/>
</dbReference>
<keyword evidence="7 12" id="KW-0547">Nucleotide-binding</keyword>
<name>D0LXY0_HALO1</name>
<dbReference type="STRING" id="502025.Hoch_1786"/>
<proteinExistence type="inferred from homology"/>
<feature type="binding site" evidence="12">
    <location>
        <begin position="211"/>
        <end position="212"/>
    </location>
    <ligand>
        <name>ATP</name>
        <dbReference type="ChEBI" id="CHEBI:30616"/>
    </ligand>
</feature>
<evidence type="ECO:0000313" key="17">
    <source>
        <dbReference type="Proteomes" id="UP000001880"/>
    </source>
</evidence>
<evidence type="ECO:0000256" key="4">
    <source>
        <dbReference type="ARBA" id="ARBA00010122"/>
    </source>
</evidence>
<comment type="pathway">
    <text evidence="2 14">Amino-acid biosynthesis; L-methionine biosynthesis via de novo pathway; L-homoserine from L-aspartate: step 1/3.</text>
</comment>
<keyword evidence="8 13" id="KW-0418">Kinase</keyword>
<gene>
    <name evidence="16" type="ordered locus">Hoch_1786</name>
</gene>
<keyword evidence="6 13" id="KW-0808">Transferase</keyword>
<dbReference type="CDD" id="cd04892">
    <property type="entry name" value="ACT_AK-like_2"/>
    <property type="match status" value="1"/>
</dbReference>
<evidence type="ECO:0000256" key="3">
    <source>
        <dbReference type="ARBA" id="ARBA00005139"/>
    </source>
</evidence>
<comment type="pathway">
    <text evidence="3 14">Amino-acid biosynthesis; L-threonine biosynthesis; L-threonine from L-aspartate: step 1/5.</text>
</comment>
<keyword evidence="17" id="KW-1185">Reference proteome</keyword>
<reference evidence="16 17" key="1">
    <citation type="journal article" date="2010" name="Stand. Genomic Sci.">
        <title>Complete genome sequence of Haliangium ochraceum type strain (SMP-2).</title>
        <authorList>
            <consortium name="US DOE Joint Genome Institute (JGI-PGF)"/>
            <person name="Ivanova N."/>
            <person name="Daum C."/>
            <person name="Lang E."/>
            <person name="Abt B."/>
            <person name="Kopitz M."/>
            <person name="Saunders E."/>
            <person name="Lapidus A."/>
            <person name="Lucas S."/>
            <person name="Glavina Del Rio T."/>
            <person name="Nolan M."/>
            <person name="Tice H."/>
            <person name="Copeland A."/>
            <person name="Cheng J.F."/>
            <person name="Chen F."/>
            <person name="Bruce D."/>
            <person name="Goodwin L."/>
            <person name="Pitluck S."/>
            <person name="Mavromatis K."/>
            <person name="Pati A."/>
            <person name="Mikhailova N."/>
            <person name="Chen A."/>
            <person name="Palaniappan K."/>
            <person name="Land M."/>
            <person name="Hauser L."/>
            <person name="Chang Y.J."/>
            <person name="Jeffries C.D."/>
            <person name="Detter J.C."/>
            <person name="Brettin T."/>
            <person name="Rohde M."/>
            <person name="Goker M."/>
            <person name="Bristow J."/>
            <person name="Markowitz V."/>
            <person name="Eisen J.A."/>
            <person name="Hugenholtz P."/>
            <person name="Kyrpides N.C."/>
            <person name="Klenk H.P."/>
        </authorList>
    </citation>
    <scope>NUCLEOTIDE SEQUENCE [LARGE SCALE GENOMIC DNA]</scope>
    <source>
        <strain evidence="17">DSM 14365 / CIP 107738 / JCM 11303 / AJ 13395 / SMP-2</strain>
    </source>
</reference>
<feature type="binding site" evidence="12">
    <location>
        <position position="181"/>
    </location>
    <ligand>
        <name>ATP</name>
        <dbReference type="ChEBI" id="CHEBI:30616"/>
    </ligand>
</feature>
<dbReference type="FunFam" id="3.40.1160.10:FF:000002">
    <property type="entry name" value="Aspartokinase"/>
    <property type="match status" value="1"/>
</dbReference>
<dbReference type="EMBL" id="CP001804">
    <property type="protein sequence ID" value="ACY14335.1"/>
    <property type="molecule type" value="Genomic_DNA"/>
</dbReference>
<dbReference type="GO" id="GO:0004072">
    <property type="term" value="F:aspartate kinase activity"/>
    <property type="evidence" value="ECO:0007669"/>
    <property type="project" value="UniProtKB-EC"/>
</dbReference>